<keyword evidence="2" id="KW-1185">Reference proteome</keyword>
<organism evidence="1 2">
    <name type="scientific">Ridgeia piscesae</name>
    <name type="common">Tubeworm</name>
    <dbReference type="NCBI Taxonomy" id="27915"/>
    <lineage>
        <taxon>Eukaryota</taxon>
        <taxon>Metazoa</taxon>
        <taxon>Spiralia</taxon>
        <taxon>Lophotrochozoa</taxon>
        <taxon>Annelida</taxon>
        <taxon>Polychaeta</taxon>
        <taxon>Sedentaria</taxon>
        <taxon>Canalipalpata</taxon>
        <taxon>Sabellida</taxon>
        <taxon>Siboglinidae</taxon>
        <taxon>Ridgeia</taxon>
    </lineage>
</organism>
<reference evidence="1" key="1">
    <citation type="journal article" date="2023" name="Mol. Biol. Evol.">
        <title>Third-Generation Sequencing Reveals the Adaptive Role of the Epigenome in Three Deep-Sea Polychaetes.</title>
        <authorList>
            <person name="Perez M."/>
            <person name="Aroh O."/>
            <person name="Sun Y."/>
            <person name="Lan Y."/>
            <person name="Juniper S.K."/>
            <person name="Young C.R."/>
            <person name="Angers B."/>
            <person name="Qian P.Y."/>
        </authorList>
    </citation>
    <scope>NUCLEOTIDE SEQUENCE</scope>
    <source>
        <strain evidence="1">R07B-5</strain>
    </source>
</reference>
<dbReference type="Proteomes" id="UP001209878">
    <property type="component" value="Unassembled WGS sequence"/>
</dbReference>
<gene>
    <name evidence="1" type="ORF">NP493_1143g00054</name>
</gene>
<proteinExistence type="predicted"/>
<name>A0AAD9KGN2_RIDPI</name>
<accession>A0AAD9KGN2</accession>
<protein>
    <submittedName>
        <fullName evidence="1">Uncharacterized protein</fullName>
    </submittedName>
</protein>
<evidence type="ECO:0000313" key="2">
    <source>
        <dbReference type="Proteomes" id="UP001209878"/>
    </source>
</evidence>
<dbReference type="AlphaFoldDB" id="A0AAD9KGN2"/>
<sequence length="22" mass="2788">MTARVFMRMFEVNRKFRIRSVL</sequence>
<evidence type="ECO:0000313" key="1">
    <source>
        <dbReference type="EMBL" id="KAK2170750.1"/>
    </source>
</evidence>
<comment type="caution">
    <text evidence="1">The sequence shown here is derived from an EMBL/GenBank/DDBJ whole genome shotgun (WGS) entry which is preliminary data.</text>
</comment>
<dbReference type="EMBL" id="JAODUO010001142">
    <property type="protein sequence ID" value="KAK2170750.1"/>
    <property type="molecule type" value="Genomic_DNA"/>
</dbReference>